<dbReference type="PROSITE" id="PS51608">
    <property type="entry name" value="SAM_MT_UBIE"/>
    <property type="match status" value="1"/>
</dbReference>
<dbReference type="Pfam" id="PF01209">
    <property type="entry name" value="Ubie_methyltran"/>
    <property type="match status" value="1"/>
</dbReference>
<sequence length="257" mass="28591">MTQNVQNNDAAQNNGSTTHFGFNTVAEDEKESKVAEVFHSVAKNYDIMNDVMSVGLHRVWKLFTVNRVAPRPGMKVLDLASGTADLAIAFAKKIGASGQVWATDINESMLRVGRDRLIDKGVITPVALANAEHLPFPDNYFDVVTVAFGLRNMTHKDQALKEMQRVLRPGGRVFVLEFSKVHAPLQKAYDFYSFNLLPKMGELIANDAASYQYLAESIRMHPDQETLKAMMKDAGFDFVKYHNMSAGIVALHEGVKL</sequence>
<reference evidence="9" key="1">
    <citation type="submission" date="2018-07" db="EMBL/GenBank/DDBJ databases">
        <authorList>
            <person name="Kim H."/>
        </authorList>
    </citation>
    <scope>NUCLEOTIDE SEQUENCE [LARGE SCALE GENOMIC DNA]</scope>
    <source>
        <strain evidence="9">F02</strain>
    </source>
</reference>
<dbReference type="RefSeq" id="WP_114561703.1">
    <property type="nucleotide sequence ID" value="NZ_CP031124.1"/>
</dbReference>
<evidence type="ECO:0000256" key="4">
    <source>
        <dbReference type="ARBA" id="ARBA00022688"/>
    </source>
</evidence>
<evidence type="ECO:0000256" key="7">
    <source>
        <dbReference type="SAM" id="MobiDB-lite"/>
    </source>
</evidence>
<dbReference type="PANTHER" id="PTHR43591:SF24">
    <property type="entry name" value="2-METHOXY-6-POLYPRENYL-1,4-BENZOQUINOL METHYLASE, MITOCHONDRIAL"/>
    <property type="match status" value="1"/>
</dbReference>
<feature type="binding site" evidence="6">
    <location>
        <begin position="130"/>
        <end position="131"/>
    </location>
    <ligand>
        <name>S-adenosyl-L-methionine</name>
        <dbReference type="ChEBI" id="CHEBI:59789"/>
    </ligand>
</feature>
<feature type="binding site" evidence="6">
    <location>
        <position position="83"/>
    </location>
    <ligand>
        <name>S-adenosyl-L-methionine</name>
        <dbReference type="ChEBI" id="CHEBI:59789"/>
    </ligand>
</feature>
<keyword evidence="3 6" id="KW-0808">Transferase</keyword>
<comment type="catalytic activity">
    <reaction evidence="6">
        <text>a 2-demethylmenaquinol + S-adenosyl-L-methionine = a menaquinol + S-adenosyl-L-homocysteine + H(+)</text>
        <dbReference type="Rhea" id="RHEA:42640"/>
        <dbReference type="Rhea" id="RHEA-COMP:9539"/>
        <dbReference type="Rhea" id="RHEA-COMP:9563"/>
        <dbReference type="ChEBI" id="CHEBI:15378"/>
        <dbReference type="ChEBI" id="CHEBI:18151"/>
        <dbReference type="ChEBI" id="CHEBI:55437"/>
        <dbReference type="ChEBI" id="CHEBI:57856"/>
        <dbReference type="ChEBI" id="CHEBI:59789"/>
        <dbReference type="EC" id="2.1.1.163"/>
    </reaction>
</comment>
<dbReference type="GO" id="GO:0008425">
    <property type="term" value="F:2-methoxy-6-polyprenyl-1,4-benzoquinol methyltransferase activity"/>
    <property type="evidence" value="ECO:0007669"/>
    <property type="project" value="UniProtKB-UniRule"/>
</dbReference>
<dbReference type="HAMAP" id="MF_01813">
    <property type="entry name" value="MenG_UbiE_methyltr"/>
    <property type="match status" value="1"/>
</dbReference>
<keyword evidence="1 6" id="KW-0474">Menaquinone biosynthesis</keyword>
<evidence type="ECO:0000313" key="9">
    <source>
        <dbReference type="Proteomes" id="UP000252182"/>
    </source>
</evidence>
<comment type="function">
    <text evidence="6">Methyltransferase required for the conversion of demethylmenaquinol (DMKH2) to menaquinol (MKH2) and the conversion of 2-polyprenyl-6-methoxy-1,4-benzoquinol (DDMQH2) to 2-polyprenyl-3-methyl-6-methoxy-1,4-benzoquinol (DMQH2).</text>
</comment>
<comment type="similarity">
    <text evidence="6">Belongs to the class I-like SAM-binding methyltransferase superfamily. MenG/UbiE family.</text>
</comment>
<dbReference type="PROSITE" id="PS01184">
    <property type="entry name" value="UBIE_2"/>
    <property type="match status" value="1"/>
</dbReference>
<name>A0A345D7Q8_9BURK</name>
<dbReference type="UniPathway" id="UPA00079">
    <property type="reaction ID" value="UER00169"/>
</dbReference>
<comment type="caution">
    <text evidence="6">Lacks conserved residue(s) required for the propagation of feature annotation.</text>
</comment>
<feature type="compositionally biased region" description="Low complexity" evidence="7">
    <location>
        <begin position="1"/>
        <end position="14"/>
    </location>
</feature>
<dbReference type="KEGG" id="hyf:DTO96_100099"/>
<dbReference type="CDD" id="cd02440">
    <property type="entry name" value="AdoMet_MTases"/>
    <property type="match status" value="1"/>
</dbReference>
<accession>A0A345D7Q8</accession>
<dbReference type="GO" id="GO:0043770">
    <property type="term" value="F:demethylmenaquinone methyltransferase activity"/>
    <property type="evidence" value="ECO:0007669"/>
    <property type="project" value="UniProtKB-UniRule"/>
</dbReference>
<protein>
    <recommendedName>
        <fullName evidence="6">Ubiquinone/menaquinone biosynthesis C-methyltransferase UbiE</fullName>
        <ecNumber evidence="6">2.1.1.163</ecNumber>
        <ecNumber evidence="6">2.1.1.201</ecNumber>
    </recommendedName>
    <alternativeName>
        <fullName evidence="6">2-methoxy-6-polyprenyl-1,4-benzoquinol methylase</fullName>
    </alternativeName>
    <alternativeName>
        <fullName evidence="6">Demethylmenaquinone methyltransferase</fullName>
    </alternativeName>
</protein>
<proteinExistence type="inferred from homology"/>
<comment type="pathway">
    <text evidence="6">Quinol/quinone metabolism; menaquinone biosynthesis; menaquinol from 1,4-dihydroxy-2-naphthoate: step 2/2.</text>
</comment>
<organism evidence="8 9">
    <name type="scientific">Ephemeroptericola cinctiostellae</name>
    <dbReference type="NCBI Taxonomy" id="2268024"/>
    <lineage>
        <taxon>Bacteria</taxon>
        <taxon>Pseudomonadati</taxon>
        <taxon>Pseudomonadota</taxon>
        <taxon>Betaproteobacteria</taxon>
        <taxon>Burkholderiales</taxon>
        <taxon>Burkholderiaceae</taxon>
        <taxon>Ephemeroptericola</taxon>
    </lineage>
</organism>
<dbReference type="OrthoDB" id="9808140at2"/>
<keyword evidence="8" id="KW-0830">Ubiquinone</keyword>
<dbReference type="NCBIfam" id="NF001240">
    <property type="entry name" value="PRK00216.1-1"/>
    <property type="match status" value="1"/>
</dbReference>
<dbReference type="InterPro" id="IPR023576">
    <property type="entry name" value="UbiE/COQ5_MeTrFase_CS"/>
</dbReference>
<dbReference type="Gene3D" id="3.40.50.150">
    <property type="entry name" value="Vaccinia Virus protein VP39"/>
    <property type="match status" value="1"/>
</dbReference>
<dbReference type="EMBL" id="CP031124">
    <property type="protein sequence ID" value="AXF84396.1"/>
    <property type="molecule type" value="Genomic_DNA"/>
</dbReference>
<dbReference type="PANTHER" id="PTHR43591">
    <property type="entry name" value="METHYLTRANSFERASE"/>
    <property type="match status" value="1"/>
</dbReference>
<keyword evidence="5 6" id="KW-0949">S-adenosyl-L-methionine</keyword>
<dbReference type="GO" id="GO:0009060">
    <property type="term" value="P:aerobic respiration"/>
    <property type="evidence" value="ECO:0007669"/>
    <property type="project" value="UniProtKB-UniRule"/>
</dbReference>
<evidence type="ECO:0000256" key="5">
    <source>
        <dbReference type="ARBA" id="ARBA00022691"/>
    </source>
</evidence>
<evidence type="ECO:0000256" key="2">
    <source>
        <dbReference type="ARBA" id="ARBA00022603"/>
    </source>
</evidence>
<evidence type="ECO:0000256" key="6">
    <source>
        <dbReference type="HAMAP-Rule" id="MF_01813"/>
    </source>
</evidence>
<dbReference type="NCBIfam" id="TIGR01934">
    <property type="entry name" value="MenG_MenH_UbiE"/>
    <property type="match status" value="1"/>
</dbReference>
<comment type="pathway">
    <text evidence="6">Cofactor biosynthesis; ubiquinone biosynthesis.</text>
</comment>
<dbReference type="GO" id="GO:0032259">
    <property type="term" value="P:methylation"/>
    <property type="evidence" value="ECO:0007669"/>
    <property type="project" value="UniProtKB-KW"/>
</dbReference>
<dbReference type="AlphaFoldDB" id="A0A345D7Q8"/>
<keyword evidence="4 6" id="KW-0831">Ubiquinone biosynthesis</keyword>
<dbReference type="Proteomes" id="UP000252182">
    <property type="component" value="Chromosome"/>
</dbReference>
<dbReference type="EC" id="2.1.1.163" evidence="6"/>
<dbReference type="GO" id="GO:0009234">
    <property type="term" value="P:menaquinone biosynthetic process"/>
    <property type="evidence" value="ECO:0007669"/>
    <property type="project" value="UniProtKB-UniRule"/>
</dbReference>
<gene>
    <name evidence="8" type="primary">ubiE_1</name>
    <name evidence="6" type="synonym">ubiE</name>
    <name evidence="8" type="ORF">DTO96_100099</name>
</gene>
<evidence type="ECO:0000256" key="1">
    <source>
        <dbReference type="ARBA" id="ARBA00022428"/>
    </source>
</evidence>
<feature type="binding site" evidence="6">
    <location>
        <position position="104"/>
    </location>
    <ligand>
        <name>S-adenosyl-L-methionine</name>
        <dbReference type="ChEBI" id="CHEBI:59789"/>
    </ligand>
</feature>
<feature type="region of interest" description="Disordered" evidence="7">
    <location>
        <begin position="1"/>
        <end position="21"/>
    </location>
</feature>
<evidence type="ECO:0000313" key="8">
    <source>
        <dbReference type="EMBL" id="AXF84396.1"/>
    </source>
</evidence>
<comment type="catalytic activity">
    <reaction evidence="6">
        <text>a 2-methoxy-6-(all-trans-polyprenyl)benzene-1,4-diol + S-adenosyl-L-methionine = a 5-methoxy-2-methyl-3-(all-trans-polyprenyl)benzene-1,4-diol + S-adenosyl-L-homocysteine + H(+)</text>
        <dbReference type="Rhea" id="RHEA:28286"/>
        <dbReference type="Rhea" id="RHEA-COMP:10858"/>
        <dbReference type="Rhea" id="RHEA-COMP:10859"/>
        <dbReference type="ChEBI" id="CHEBI:15378"/>
        <dbReference type="ChEBI" id="CHEBI:57856"/>
        <dbReference type="ChEBI" id="CHEBI:59789"/>
        <dbReference type="ChEBI" id="CHEBI:84166"/>
        <dbReference type="ChEBI" id="CHEBI:84167"/>
        <dbReference type="EC" id="2.1.1.201"/>
    </reaction>
</comment>
<dbReference type="NCBIfam" id="NF001244">
    <property type="entry name" value="PRK00216.1-5"/>
    <property type="match status" value="1"/>
</dbReference>
<dbReference type="SUPFAM" id="SSF53335">
    <property type="entry name" value="S-adenosyl-L-methionine-dependent methyltransferases"/>
    <property type="match status" value="1"/>
</dbReference>
<dbReference type="UniPathway" id="UPA00232"/>
<evidence type="ECO:0000256" key="3">
    <source>
        <dbReference type="ARBA" id="ARBA00022679"/>
    </source>
</evidence>
<dbReference type="InterPro" id="IPR029063">
    <property type="entry name" value="SAM-dependent_MTases_sf"/>
</dbReference>
<dbReference type="EC" id="2.1.1.201" evidence="6"/>
<dbReference type="InterPro" id="IPR004033">
    <property type="entry name" value="UbiE/COQ5_MeTrFase"/>
</dbReference>
<dbReference type="PROSITE" id="PS01183">
    <property type="entry name" value="UBIE_1"/>
    <property type="match status" value="1"/>
</dbReference>
<keyword evidence="2 6" id="KW-0489">Methyltransferase</keyword>
<keyword evidence="9" id="KW-1185">Reference proteome</keyword>